<dbReference type="FunCoup" id="A0A7R8Z2Z9">
    <property type="interactions" value="117"/>
</dbReference>
<dbReference type="InterPro" id="IPR009072">
    <property type="entry name" value="Histone-fold"/>
</dbReference>
<feature type="compositionally biased region" description="Low complexity" evidence="9">
    <location>
        <begin position="1091"/>
        <end position="1134"/>
    </location>
</feature>
<dbReference type="InterPro" id="IPR001965">
    <property type="entry name" value="Znf_PHD"/>
</dbReference>
<feature type="compositionally biased region" description="Basic residues" evidence="9">
    <location>
        <begin position="937"/>
        <end position="947"/>
    </location>
</feature>
<dbReference type="PROSITE" id="PS01359">
    <property type="entry name" value="ZF_PHD_1"/>
    <property type="match status" value="1"/>
</dbReference>
<dbReference type="InParanoid" id="A0A7R8Z2Z9"/>
<feature type="compositionally biased region" description="Low complexity" evidence="9">
    <location>
        <begin position="985"/>
        <end position="1014"/>
    </location>
</feature>
<feature type="compositionally biased region" description="Basic and acidic residues" evidence="9">
    <location>
        <begin position="915"/>
        <end position="936"/>
    </location>
</feature>
<gene>
    <name evidence="11" type="ORF">HERILL_LOCUS16253</name>
</gene>
<feature type="region of interest" description="Disordered" evidence="9">
    <location>
        <begin position="971"/>
        <end position="1134"/>
    </location>
</feature>
<dbReference type="InterPro" id="IPR006565">
    <property type="entry name" value="BTP"/>
</dbReference>
<dbReference type="GO" id="GO:0005669">
    <property type="term" value="C:transcription factor TFIID complex"/>
    <property type="evidence" value="ECO:0007669"/>
    <property type="project" value="TreeGrafter"/>
</dbReference>
<feature type="compositionally biased region" description="Basic residues" evidence="9">
    <location>
        <begin position="894"/>
        <end position="914"/>
    </location>
</feature>
<feature type="compositionally biased region" description="Basic and acidic residues" evidence="9">
    <location>
        <begin position="862"/>
        <end position="872"/>
    </location>
</feature>
<feature type="compositionally biased region" description="Basic residues" evidence="9">
    <location>
        <begin position="327"/>
        <end position="344"/>
    </location>
</feature>
<comment type="subcellular location">
    <subcellularLocation>
        <location evidence="1">Nucleus</location>
    </subcellularLocation>
</comment>
<dbReference type="Proteomes" id="UP000594454">
    <property type="component" value="Chromosome 7"/>
</dbReference>
<dbReference type="Gene3D" id="1.10.20.10">
    <property type="entry name" value="Histone, subunit A"/>
    <property type="match status" value="1"/>
</dbReference>
<dbReference type="PROSITE" id="PS50016">
    <property type="entry name" value="ZF_PHD_2"/>
    <property type="match status" value="1"/>
</dbReference>
<dbReference type="CDD" id="cd15522">
    <property type="entry name" value="PHD_TAF3"/>
    <property type="match status" value="1"/>
</dbReference>
<dbReference type="InterPro" id="IPR011011">
    <property type="entry name" value="Znf_FYVE_PHD"/>
</dbReference>
<dbReference type="CDD" id="cd22916">
    <property type="entry name" value="HFD_TAF3"/>
    <property type="match status" value="1"/>
</dbReference>
<keyword evidence="7" id="KW-0539">Nucleus</keyword>
<evidence type="ECO:0000256" key="5">
    <source>
        <dbReference type="ARBA" id="ARBA00023015"/>
    </source>
</evidence>
<keyword evidence="12" id="KW-1185">Reference proteome</keyword>
<name>A0A7R8Z2Z9_HERIL</name>
<keyword evidence="3 8" id="KW-0863">Zinc-finger</keyword>
<dbReference type="Pfam" id="PF00628">
    <property type="entry name" value="PHD"/>
    <property type="match status" value="1"/>
</dbReference>
<reference evidence="11 12" key="1">
    <citation type="submission" date="2020-11" db="EMBL/GenBank/DDBJ databases">
        <authorList>
            <person name="Wallbank WR R."/>
            <person name="Pardo Diaz C."/>
            <person name="Kozak K."/>
            <person name="Martin S."/>
            <person name="Jiggins C."/>
            <person name="Moest M."/>
            <person name="Warren A I."/>
            <person name="Generalovic N T."/>
            <person name="Byers J.R.P. K."/>
            <person name="Montejo-Kovacevich G."/>
            <person name="Yen C E."/>
        </authorList>
    </citation>
    <scope>NUCLEOTIDE SEQUENCE [LARGE SCALE GENOMIC DNA]</scope>
</reference>
<evidence type="ECO:0000256" key="2">
    <source>
        <dbReference type="ARBA" id="ARBA00022723"/>
    </source>
</evidence>
<feature type="compositionally biased region" description="Polar residues" evidence="9">
    <location>
        <begin position="832"/>
        <end position="842"/>
    </location>
</feature>
<evidence type="ECO:0000256" key="3">
    <source>
        <dbReference type="ARBA" id="ARBA00022771"/>
    </source>
</evidence>
<feature type="compositionally biased region" description="Polar residues" evidence="9">
    <location>
        <begin position="1178"/>
        <end position="1191"/>
    </location>
</feature>
<evidence type="ECO:0000256" key="1">
    <source>
        <dbReference type="ARBA" id="ARBA00004123"/>
    </source>
</evidence>
<feature type="compositionally biased region" description="Basic residues" evidence="9">
    <location>
        <begin position="592"/>
        <end position="605"/>
    </location>
</feature>
<accession>A0A7R8Z2Z9</accession>
<feature type="compositionally biased region" description="Polar residues" evidence="9">
    <location>
        <begin position="351"/>
        <end position="364"/>
    </location>
</feature>
<dbReference type="PANTHER" id="PTHR46452">
    <property type="entry name" value="TRANSCRIPTION INITIATION FACTOR TFIID SUBUNIT 3"/>
    <property type="match status" value="1"/>
</dbReference>
<dbReference type="EMBL" id="LR899015">
    <property type="protein sequence ID" value="CAD7094011.1"/>
    <property type="molecule type" value="Genomic_DNA"/>
</dbReference>
<keyword evidence="2" id="KW-0479">Metal-binding</keyword>
<evidence type="ECO:0000256" key="7">
    <source>
        <dbReference type="ARBA" id="ARBA00023242"/>
    </source>
</evidence>
<dbReference type="SUPFAM" id="SSF57903">
    <property type="entry name" value="FYVE/PHD zinc finger"/>
    <property type="match status" value="1"/>
</dbReference>
<feature type="compositionally biased region" description="Polar residues" evidence="9">
    <location>
        <begin position="770"/>
        <end position="779"/>
    </location>
</feature>
<organism evidence="11 12">
    <name type="scientific">Hermetia illucens</name>
    <name type="common">Black soldier fly</name>
    <dbReference type="NCBI Taxonomy" id="343691"/>
    <lineage>
        <taxon>Eukaryota</taxon>
        <taxon>Metazoa</taxon>
        <taxon>Ecdysozoa</taxon>
        <taxon>Arthropoda</taxon>
        <taxon>Hexapoda</taxon>
        <taxon>Insecta</taxon>
        <taxon>Pterygota</taxon>
        <taxon>Neoptera</taxon>
        <taxon>Endopterygota</taxon>
        <taxon>Diptera</taxon>
        <taxon>Brachycera</taxon>
        <taxon>Stratiomyomorpha</taxon>
        <taxon>Stratiomyidae</taxon>
        <taxon>Hermetiinae</taxon>
        <taxon>Hermetia</taxon>
    </lineage>
</organism>
<keyword evidence="6" id="KW-0804">Transcription</keyword>
<dbReference type="Pfam" id="PF07524">
    <property type="entry name" value="Bromo_TP"/>
    <property type="match status" value="1"/>
</dbReference>
<dbReference type="InterPro" id="IPR019787">
    <property type="entry name" value="Znf_PHD-finger"/>
</dbReference>
<evidence type="ECO:0000313" key="12">
    <source>
        <dbReference type="Proteomes" id="UP000594454"/>
    </source>
</evidence>
<feature type="region of interest" description="Disordered" evidence="9">
    <location>
        <begin position="471"/>
        <end position="518"/>
    </location>
</feature>
<dbReference type="SMART" id="SM00249">
    <property type="entry name" value="PHD"/>
    <property type="match status" value="1"/>
</dbReference>
<dbReference type="GO" id="GO:0046982">
    <property type="term" value="F:protein heterodimerization activity"/>
    <property type="evidence" value="ECO:0007669"/>
    <property type="project" value="InterPro"/>
</dbReference>
<feature type="region of interest" description="Disordered" evidence="9">
    <location>
        <begin position="580"/>
        <end position="627"/>
    </location>
</feature>
<protein>
    <recommendedName>
        <fullName evidence="10">PHD-type domain-containing protein</fullName>
    </recommendedName>
</protein>
<feature type="compositionally biased region" description="Low complexity" evidence="9">
    <location>
        <begin position="505"/>
        <end position="515"/>
    </location>
</feature>
<dbReference type="InterPro" id="IPR019786">
    <property type="entry name" value="Zinc_finger_PHD-type_CS"/>
</dbReference>
<feature type="compositionally biased region" description="Basic and acidic residues" evidence="9">
    <location>
        <begin position="780"/>
        <end position="798"/>
    </location>
</feature>
<keyword evidence="5" id="KW-0805">Transcription regulation</keyword>
<feature type="region of interest" description="Disordered" evidence="9">
    <location>
        <begin position="268"/>
        <end position="364"/>
    </location>
</feature>
<feature type="compositionally biased region" description="Basic residues" evidence="9">
    <location>
        <begin position="305"/>
        <end position="314"/>
    </location>
</feature>
<feature type="compositionally biased region" description="Low complexity" evidence="9">
    <location>
        <begin position="1148"/>
        <end position="1177"/>
    </location>
</feature>
<dbReference type="OrthoDB" id="436852at2759"/>
<dbReference type="PANTHER" id="PTHR46452:SF1">
    <property type="entry name" value="TRANSCRIPTION INITIATION FACTOR TFIID SUBUNIT 3"/>
    <property type="match status" value="1"/>
</dbReference>
<evidence type="ECO:0000256" key="8">
    <source>
        <dbReference type="PROSITE-ProRule" id="PRU00146"/>
    </source>
</evidence>
<proteinExistence type="predicted"/>
<dbReference type="GO" id="GO:0008270">
    <property type="term" value="F:zinc ion binding"/>
    <property type="evidence" value="ECO:0007669"/>
    <property type="project" value="UniProtKB-KW"/>
</dbReference>
<feature type="compositionally biased region" description="Polar residues" evidence="9">
    <location>
        <begin position="806"/>
        <end position="825"/>
    </location>
</feature>
<dbReference type="InterPro" id="IPR013083">
    <property type="entry name" value="Znf_RING/FYVE/PHD"/>
</dbReference>
<dbReference type="Gene3D" id="3.30.40.10">
    <property type="entry name" value="Zinc/RING finger domain, C3HC4 (zinc finger)"/>
    <property type="match status" value="1"/>
</dbReference>
<evidence type="ECO:0000313" key="11">
    <source>
        <dbReference type="EMBL" id="CAD7094011.1"/>
    </source>
</evidence>
<feature type="region of interest" description="Disordered" evidence="9">
    <location>
        <begin position="1148"/>
        <end position="1216"/>
    </location>
</feature>
<feature type="domain" description="PHD-type" evidence="10">
    <location>
        <begin position="1225"/>
        <end position="1275"/>
    </location>
</feature>
<evidence type="ECO:0000256" key="4">
    <source>
        <dbReference type="ARBA" id="ARBA00022833"/>
    </source>
</evidence>
<sequence>MEEYTKKVLRIVVAQICQAIGWHTIQSTPLELLTDILHKYTQELAVRSFRYTQLYSRTEANLDDVGLAFRDLGVNIPDLLEYINNVDSVPCAVDVPHYPVRKESSLNLLKPGSKEVITRPVHIHEHLPPIFPEKEDDTEISTELTTSVANPMTTTTDPSTVITDITNTTANSTNIANNSKVIFKKPDASELAQPLKKSRVLNEDEGRPTREISSVMMTSSGFISPAREGKLPDSKTPMIPEYKSQRLATPPPPVLPTIPERVAAVSTVTASPTTGSDLKPEKRQKRQKNINAGLANSEAKEQRKLERHKAKMKKRGELLAYVEKTRNTNKKTRAKETKAKHHPVHPLGGSPTKSPQPTLEPSSVTNLEALPPVSLPADLTIKSEKVPVGSPCNVNLPTSALGTSLSTSITTVEVKPNIMDGDAVKLKSEPDKQKYNIFKKISSKKCRDDTQKGSLNINNALHHSIYSGFPPLPESTTIRPIPPQRSSSPPHTDPNVIVVDDDTPPRSSSPLGLSSTQILPIPSLLPGTTVTASPGLLSPFLDKSLLKLSPASAKKQSRKPRSKKQQQILVEQSAPLNLSNEVVSQPPISLKTPRKRQAKVGRPSKRSVLSMASGVSDIPPNPAFPTLPAQPRLCSDSLKRDDISPLNIFKDNQFLSGVQRYPIINPFHLLAGPGLIPSNNFMHPFGFPNPFNYSDFMGLRPPMRPPKVEESLTPPPLALPPDLESSVYCNVPPLVPDSLKHQLSPALISKGNKSSSSATFGVESPAAGGSFSSLKTANKISDDEKSVSKSDTEQDKSTLPDFPLSGRNNTDSTVNASSTENVSGAHQHHYSPSKSITSTSQRSDTDGVKIGANDESDNMVIDSDHGDAETSEKISSLNEEMPNSLLSRGEKKRDREHKKGKRGKDGKIKKKKDKKDKSKNKEKAEKRKEEKKEKDRSKKKKEKRKDKLRVNPAALIYNDISDDGLVVGATTAKGPISLSGPNENQIAQQQPQQSDQQTTVPTVPSVTPVSSTVPKLTLKFGSPQSIASDDSPEIRKLNSKSSNGGDESTDNLCIDDRRESSPELARISPLVTRPPKQKTSSREKNSDGEQTASTVAAGSSASSSTSALTTSGGTVVPRGPGRPSKNQNSAASAVAAAALVSQAMLTTSTASGANSTPTAATSGTGSDSSSLTGNSDSKASMNPQLNDRNATSGGSSGPIINSSNGGSAGNKGASAESIDAEGNQVWICPACGRVDDGTPMIGCDGCDAWYHWVCVGIQVPPDEREDWYCRVCIAKKQEANGSDKKKKRKKKNKTN</sequence>
<keyword evidence="4" id="KW-0862">Zinc</keyword>
<feature type="compositionally biased region" description="Low complexity" evidence="9">
    <location>
        <begin position="1197"/>
        <end position="1215"/>
    </location>
</feature>
<feature type="region of interest" description="Disordered" evidence="9">
    <location>
        <begin position="750"/>
        <end position="955"/>
    </location>
</feature>
<evidence type="ECO:0000256" key="9">
    <source>
        <dbReference type="SAM" id="MobiDB-lite"/>
    </source>
</evidence>
<dbReference type="GO" id="GO:0002039">
    <property type="term" value="F:p53 binding"/>
    <property type="evidence" value="ECO:0007669"/>
    <property type="project" value="TreeGrafter"/>
</dbReference>
<evidence type="ECO:0000259" key="10">
    <source>
        <dbReference type="PROSITE" id="PS50016"/>
    </source>
</evidence>
<evidence type="ECO:0000256" key="6">
    <source>
        <dbReference type="ARBA" id="ARBA00023163"/>
    </source>
</evidence>
<dbReference type="GO" id="GO:0045944">
    <property type="term" value="P:positive regulation of transcription by RNA polymerase II"/>
    <property type="evidence" value="ECO:0007669"/>
    <property type="project" value="TreeGrafter"/>
</dbReference>
<dbReference type="SMART" id="SM00576">
    <property type="entry name" value="BTP"/>
    <property type="match status" value="1"/>
</dbReference>